<dbReference type="Proteomes" id="UP000782312">
    <property type="component" value="Unassembled WGS sequence"/>
</dbReference>
<protein>
    <submittedName>
        <fullName evidence="2">RidA family protein</fullName>
    </submittedName>
</protein>
<dbReference type="Gene3D" id="3.30.1330.40">
    <property type="entry name" value="RutC-like"/>
    <property type="match status" value="1"/>
</dbReference>
<dbReference type="InterPro" id="IPR006175">
    <property type="entry name" value="YjgF/YER057c/UK114"/>
</dbReference>
<dbReference type="NCBIfam" id="TIGR00004">
    <property type="entry name" value="Rid family detoxifying hydrolase"/>
    <property type="match status" value="1"/>
</dbReference>
<dbReference type="SUPFAM" id="SSF55298">
    <property type="entry name" value="YjgF-like"/>
    <property type="match status" value="1"/>
</dbReference>
<dbReference type="AlphaFoldDB" id="A0A932I150"/>
<dbReference type="InterPro" id="IPR006056">
    <property type="entry name" value="RidA"/>
</dbReference>
<organism evidence="2 3">
    <name type="scientific">Tectimicrobiota bacterium</name>
    <dbReference type="NCBI Taxonomy" id="2528274"/>
    <lineage>
        <taxon>Bacteria</taxon>
        <taxon>Pseudomonadati</taxon>
        <taxon>Nitrospinota/Tectimicrobiota group</taxon>
        <taxon>Candidatus Tectimicrobiota</taxon>
    </lineage>
</organism>
<comment type="caution">
    <text evidence="2">The sequence shown here is derived from an EMBL/GenBank/DDBJ whole genome shotgun (WGS) entry which is preliminary data.</text>
</comment>
<dbReference type="GO" id="GO:0005829">
    <property type="term" value="C:cytosol"/>
    <property type="evidence" value="ECO:0007669"/>
    <property type="project" value="TreeGrafter"/>
</dbReference>
<reference evidence="2" key="1">
    <citation type="submission" date="2020-07" db="EMBL/GenBank/DDBJ databases">
        <title>Huge and variable diversity of episymbiotic CPR bacteria and DPANN archaea in groundwater ecosystems.</title>
        <authorList>
            <person name="He C.Y."/>
            <person name="Keren R."/>
            <person name="Whittaker M."/>
            <person name="Farag I.F."/>
            <person name="Doudna J."/>
            <person name="Cate J.H.D."/>
            <person name="Banfield J.F."/>
        </authorList>
    </citation>
    <scope>NUCLEOTIDE SEQUENCE</scope>
    <source>
        <strain evidence="2">NC_groundwater_763_Ag_S-0.2um_68_21</strain>
    </source>
</reference>
<evidence type="ECO:0000313" key="2">
    <source>
        <dbReference type="EMBL" id="MBI3127862.1"/>
    </source>
</evidence>
<dbReference type="EMBL" id="JACPUR010000019">
    <property type="protein sequence ID" value="MBI3127862.1"/>
    <property type="molecule type" value="Genomic_DNA"/>
</dbReference>
<dbReference type="CDD" id="cd00448">
    <property type="entry name" value="YjgF_YER057c_UK114_family"/>
    <property type="match status" value="1"/>
</dbReference>
<comment type="similarity">
    <text evidence="1">Belongs to the RutC family.</text>
</comment>
<dbReference type="GO" id="GO:0019239">
    <property type="term" value="F:deaminase activity"/>
    <property type="evidence" value="ECO:0007669"/>
    <property type="project" value="TreeGrafter"/>
</dbReference>
<accession>A0A932I150</accession>
<name>A0A932I150_UNCTE</name>
<dbReference type="PANTHER" id="PTHR11803">
    <property type="entry name" value="2-IMINOBUTANOATE/2-IMINOPROPANOATE DEAMINASE RIDA"/>
    <property type="match status" value="1"/>
</dbReference>
<gene>
    <name evidence="2" type="ORF">HYZ11_09680</name>
</gene>
<dbReference type="Pfam" id="PF01042">
    <property type="entry name" value="Ribonuc_L-PSP"/>
    <property type="match status" value="1"/>
</dbReference>
<dbReference type="PANTHER" id="PTHR11803:SF39">
    <property type="entry name" value="2-IMINOBUTANOATE_2-IMINOPROPANOATE DEAMINASE"/>
    <property type="match status" value="1"/>
</dbReference>
<dbReference type="FunFam" id="3.30.1330.40:FF:000001">
    <property type="entry name" value="L-PSP family endoribonuclease"/>
    <property type="match status" value="1"/>
</dbReference>
<evidence type="ECO:0000256" key="1">
    <source>
        <dbReference type="ARBA" id="ARBA00010552"/>
    </source>
</evidence>
<sequence length="128" mass="13676">MNKEVIKTDKAASGKVPLSQAIRAGGWLFCSGQLPIDPKTGEIVPGGIAAQTRRVLENLDAVCEAGGTSLANAVKVTIFMEDLAELREMNQVFEEFFGVVSPPARTTFQAAKLIAGAKLEIELQAYIP</sequence>
<evidence type="ECO:0000313" key="3">
    <source>
        <dbReference type="Proteomes" id="UP000782312"/>
    </source>
</evidence>
<dbReference type="InterPro" id="IPR035959">
    <property type="entry name" value="RutC-like_sf"/>
</dbReference>
<proteinExistence type="inferred from homology"/>